<feature type="transmembrane region" description="Helical" evidence="2">
    <location>
        <begin position="36"/>
        <end position="57"/>
    </location>
</feature>
<organism evidence="3 4">
    <name type="scientific">Roridomyces roridus</name>
    <dbReference type="NCBI Taxonomy" id="1738132"/>
    <lineage>
        <taxon>Eukaryota</taxon>
        <taxon>Fungi</taxon>
        <taxon>Dikarya</taxon>
        <taxon>Basidiomycota</taxon>
        <taxon>Agaricomycotina</taxon>
        <taxon>Agaricomycetes</taxon>
        <taxon>Agaricomycetidae</taxon>
        <taxon>Agaricales</taxon>
        <taxon>Marasmiineae</taxon>
        <taxon>Mycenaceae</taxon>
        <taxon>Roridomyces</taxon>
    </lineage>
</organism>
<dbReference type="EMBL" id="JARKIF010000002">
    <property type="protein sequence ID" value="KAJ7647148.1"/>
    <property type="molecule type" value="Genomic_DNA"/>
</dbReference>
<name>A0AAD7FZY0_9AGAR</name>
<feature type="compositionally biased region" description="Low complexity" evidence="1">
    <location>
        <begin position="97"/>
        <end position="110"/>
    </location>
</feature>
<feature type="region of interest" description="Disordered" evidence="1">
    <location>
        <begin position="87"/>
        <end position="185"/>
    </location>
</feature>
<gene>
    <name evidence="3" type="ORF">FB45DRAFT_1051690</name>
</gene>
<keyword evidence="2" id="KW-0472">Membrane</keyword>
<keyword evidence="2" id="KW-0812">Transmembrane</keyword>
<keyword evidence="4" id="KW-1185">Reference proteome</keyword>
<feature type="compositionally biased region" description="Low complexity" evidence="1">
    <location>
        <begin position="119"/>
        <end position="137"/>
    </location>
</feature>
<evidence type="ECO:0000313" key="3">
    <source>
        <dbReference type="EMBL" id="KAJ7647148.1"/>
    </source>
</evidence>
<accession>A0AAD7FZY0</accession>
<evidence type="ECO:0000256" key="1">
    <source>
        <dbReference type="SAM" id="MobiDB-lite"/>
    </source>
</evidence>
<reference evidence="3" key="1">
    <citation type="submission" date="2023-03" db="EMBL/GenBank/DDBJ databases">
        <title>Massive genome expansion in bonnet fungi (Mycena s.s.) driven by repeated elements and novel gene families across ecological guilds.</title>
        <authorList>
            <consortium name="Lawrence Berkeley National Laboratory"/>
            <person name="Harder C.B."/>
            <person name="Miyauchi S."/>
            <person name="Viragh M."/>
            <person name="Kuo A."/>
            <person name="Thoen E."/>
            <person name="Andreopoulos B."/>
            <person name="Lu D."/>
            <person name="Skrede I."/>
            <person name="Drula E."/>
            <person name="Henrissat B."/>
            <person name="Morin E."/>
            <person name="Kohler A."/>
            <person name="Barry K."/>
            <person name="LaButti K."/>
            <person name="Morin E."/>
            <person name="Salamov A."/>
            <person name="Lipzen A."/>
            <person name="Mereny Z."/>
            <person name="Hegedus B."/>
            <person name="Baldrian P."/>
            <person name="Stursova M."/>
            <person name="Weitz H."/>
            <person name="Taylor A."/>
            <person name="Grigoriev I.V."/>
            <person name="Nagy L.G."/>
            <person name="Martin F."/>
            <person name="Kauserud H."/>
        </authorList>
    </citation>
    <scope>NUCLEOTIDE SEQUENCE</scope>
    <source>
        <strain evidence="3">9284</strain>
    </source>
</reference>
<dbReference type="Proteomes" id="UP001221142">
    <property type="component" value="Unassembled WGS sequence"/>
</dbReference>
<evidence type="ECO:0000313" key="4">
    <source>
        <dbReference type="Proteomes" id="UP001221142"/>
    </source>
</evidence>
<proteinExistence type="predicted"/>
<dbReference type="AlphaFoldDB" id="A0AAD7FZY0"/>
<evidence type="ECO:0000256" key="2">
    <source>
        <dbReference type="SAM" id="Phobius"/>
    </source>
</evidence>
<comment type="caution">
    <text evidence="3">The sequence shown here is derived from an EMBL/GenBank/DDBJ whole genome shotgun (WGS) entry which is preliminary data.</text>
</comment>
<protein>
    <submittedName>
        <fullName evidence="3">Uncharacterized protein</fullName>
    </submittedName>
</protein>
<sequence length="210" mass="22844">MDLHTTVASLPQALWNLYVEHLWNWTDHPSSWISRIAYTARVLSILLILPLVILILLDIASYGIARTLGVIDDVKASTSDKETIHNKEGPLVHIYETSPTPTLSSSASIPDSGRDTDTEPQSQSELSSSSDSLAPLPRLTIPSDSEEPRTYFTENSSQLSGAGVFSPAASRPPSPTITRRALPVEDKLVDSDEGITLRKRGKALSAPQDD</sequence>
<keyword evidence="2" id="KW-1133">Transmembrane helix</keyword>